<keyword evidence="4" id="KW-1185">Reference proteome</keyword>
<dbReference type="AlphaFoldDB" id="A0A0B1SYJ4"/>
<sequence>MELLHTMNILLVFATTIYATNGQIIPRFGFDNWNPFSRDFSIFPSGFAFPDFPRFPDFFGRDWGKRLEEKIITSIEKASKEHGITRVNGTTRITQTIGGKKYTVEIPPRTSYALRSTTEIVNGTTTSIVKLTINGTTAVYTTVNGTAKVTNEKGEPLVDGGFFGVTEGETGKTNAPKITFAPEAPEKPRTTRDNEEERTTRVSGKPDHTAAPAVEANTNEVDGEDELETKTDTEAERK</sequence>
<feature type="chain" id="PRO_5002081814" evidence="2">
    <location>
        <begin position="23"/>
        <end position="238"/>
    </location>
</feature>
<gene>
    <name evidence="3" type="ORF">OESDEN_11969</name>
</gene>
<feature type="signal peptide" evidence="2">
    <location>
        <begin position="1"/>
        <end position="22"/>
    </location>
</feature>
<evidence type="ECO:0000256" key="1">
    <source>
        <dbReference type="SAM" id="MobiDB-lite"/>
    </source>
</evidence>
<dbReference type="EMBL" id="KN556223">
    <property type="protein sequence ID" value="KHJ88240.1"/>
    <property type="molecule type" value="Genomic_DNA"/>
</dbReference>
<dbReference type="Proteomes" id="UP000053660">
    <property type="component" value="Unassembled WGS sequence"/>
</dbReference>
<protein>
    <submittedName>
        <fullName evidence="3">Uncharacterized protein</fullName>
    </submittedName>
</protein>
<keyword evidence="2" id="KW-0732">Signal</keyword>
<evidence type="ECO:0000256" key="2">
    <source>
        <dbReference type="SAM" id="SignalP"/>
    </source>
</evidence>
<evidence type="ECO:0000313" key="3">
    <source>
        <dbReference type="EMBL" id="KHJ88240.1"/>
    </source>
</evidence>
<feature type="compositionally biased region" description="Basic and acidic residues" evidence="1">
    <location>
        <begin position="228"/>
        <end position="238"/>
    </location>
</feature>
<feature type="compositionally biased region" description="Basic and acidic residues" evidence="1">
    <location>
        <begin position="184"/>
        <end position="208"/>
    </location>
</feature>
<reference evidence="3 4" key="1">
    <citation type="submission" date="2014-03" db="EMBL/GenBank/DDBJ databases">
        <title>Draft genome of the hookworm Oesophagostomum dentatum.</title>
        <authorList>
            <person name="Mitreva M."/>
        </authorList>
    </citation>
    <scope>NUCLEOTIDE SEQUENCE [LARGE SCALE GENOMIC DNA]</scope>
    <source>
        <strain evidence="3 4">OD-Hann</strain>
    </source>
</reference>
<dbReference type="OrthoDB" id="5859002at2759"/>
<name>A0A0B1SYJ4_OESDE</name>
<organism evidence="3 4">
    <name type="scientific">Oesophagostomum dentatum</name>
    <name type="common">Nodular worm</name>
    <dbReference type="NCBI Taxonomy" id="61180"/>
    <lineage>
        <taxon>Eukaryota</taxon>
        <taxon>Metazoa</taxon>
        <taxon>Ecdysozoa</taxon>
        <taxon>Nematoda</taxon>
        <taxon>Chromadorea</taxon>
        <taxon>Rhabditida</taxon>
        <taxon>Rhabditina</taxon>
        <taxon>Rhabditomorpha</taxon>
        <taxon>Strongyloidea</taxon>
        <taxon>Strongylidae</taxon>
        <taxon>Oesophagostomum</taxon>
    </lineage>
</organism>
<evidence type="ECO:0000313" key="4">
    <source>
        <dbReference type="Proteomes" id="UP000053660"/>
    </source>
</evidence>
<proteinExistence type="predicted"/>
<feature type="region of interest" description="Disordered" evidence="1">
    <location>
        <begin position="167"/>
        <end position="238"/>
    </location>
</feature>
<accession>A0A0B1SYJ4</accession>